<evidence type="ECO:0000256" key="2">
    <source>
        <dbReference type="ARBA" id="ARBA00010157"/>
    </source>
</evidence>
<comment type="caution">
    <text evidence="10">The sequence shown here is derived from an EMBL/GenBank/DDBJ whole genome shotgun (WGS) entry which is preliminary data.</text>
</comment>
<sequence length="711" mass="74132">MSVLARWCHAHRIAVVLVWLVAALGLGAAALTGGAAFDNGTAADQAKTGNIVWTSDSGSGVDRSVQDQLDPLIADIGQQRGVASVKSPNQPASQQISADRTTAYATVTFAPNADEAAIEKVKSLAENARIEGVSIALGGQAFDDPISISIWSEIVGVGAALAILLLMFRSLWAGLLPIIVAVAGVLTALFATMLLSHVMTLPDTTPTMGALIGLGVGIDYALFIVYRHRRGLMRGRCVRDSIAQALDTSGRAVIFAGLTVVVALLGMLTLGVQILSGMALGAALTVLLTMLSATTLLPAIVSLLGTRVLGRGQRAQLAAGRHEADDEGRWKRWADSVAERPKLTALVAFLLLAALALPALDIRLGSADAGSQPESTSSRQAYDMLSDGFGPGFNGPVILTADTPDSQSLSAFDRLVSQLPAVEGVERVEPLAPARTGQGVSSVTIIPTGSPQSEETAKLVDHLRDNLLPRAEQGTSMHVTLAGVTASNADFASDLSSKIPRLLAIISILGIVLLVLAFRSVLIPAVGAVLNLITIAIAFGAIVLVFQRGLGIDLLGVGSAAPIEPVVPVLIVGVMFGLSMDYQVFLVSRMHEEWGRNKNNLWAVTVGQTHTAPVLAAAASIMFCVFAAFAGGGVRLIAQFGLGLAVAVLFDVFIVRMALVPAIMHTLGKANWWLPKTLDRRLPHVSIEGNGDDNSELSAARETTAEAAGGS</sequence>
<feature type="transmembrane region" description="Helical" evidence="8">
    <location>
        <begin position="281"/>
        <end position="304"/>
    </location>
</feature>
<dbReference type="OrthoDB" id="7051771at2"/>
<evidence type="ECO:0000256" key="7">
    <source>
        <dbReference type="SAM" id="MobiDB-lite"/>
    </source>
</evidence>
<feature type="transmembrane region" description="Helical" evidence="8">
    <location>
        <begin position="525"/>
        <end position="546"/>
    </location>
</feature>
<dbReference type="InterPro" id="IPR050545">
    <property type="entry name" value="Mycobact_MmpL"/>
</dbReference>
<dbReference type="EMBL" id="QJSP01000013">
    <property type="protein sequence ID" value="PYE14332.1"/>
    <property type="molecule type" value="Genomic_DNA"/>
</dbReference>
<feature type="transmembrane region" description="Helical" evidence="8">
    <location>
        <begin position="609"/>
        <end position="630"/>
    </location>
</feature>
<feature type="transmembrane region" description="Helical" evidence="8">
    <location>
        <begin position="150"/>
        <end position="168"/>
    </location>
</feature>
<reference evidence="10 11" key="1">
    <citation type="submission" date="2018-06" db="EMBL/GenBank/DDBJ databases">
        <title>Genomic Encyclopedia of Type Strains, Phase IV (KMG-IV): sequencing the most valuable type-strain genomes for metagenomic binning, comparative biology and taxonomic classification.</title>
        <authorList>
            <person name="Goeker M."/>
        </authorList>
    </citation>
    <scope>NUCLEOTIDE SEQUENCE [LARGE SCALE GENOMIC DNA]</scope>
    <source>
        <strain evidence="10 11">DSM 45521</strain>
    </source>
</reference>
<evidence type="ECO:0000256" key="1">
    <source>
        <dbReference type="ARBA" id="ARBA00004651"/>
    </source>
</evidence>
<comment type="similarity">
    <text evidence="2">Belongs to the resistance-nodulation-cell division (RND) (TC 2.A.6) family. MmpL subfamily.</text>
</comment>
<protein>
    <submittedName>
        <fullName evidence="10">RND superfamily putative drug exporter</fullName>
    </submittedName>
</protein>
<keyword evidence="11" id="KW-1185">Reference proteome</keyword>
<evidence type="ECO:0000313" key="10">
    <source>
        <dbReference type="EMBL" id="PYE14332.1"/>
    </source>
</evidence>
<dbReference type="GO" id="GO:0005886">
    <property type="term" value="C:plasma membrane"/>
    <property type="evidence" value="ECO:0007669"/>
    <property type="project" value="UniProtKB-SubCell"/>
</dbReference>
<dbReference type="PROSITE" id="PS50156">
    <property type="entry name" value="SSD"/>
    <property type="match status" value="1"/>
</dbReference>
<keyword evidence="5 8" id="KW-1133">Transmembrane helix</keyword>
<dbReference type="Pfam" id="PF03176">
    <property type="entry name" value="MMPL"/>
    <property type="match status" value="2"/>
</dbReference>
<evidence type="ECO:0000259" key="9">
    <source>
        <dbReference type="PROSITE" id="PS50156"/>
    </source>
</evidence>
<evidence type="ECO:0000256" key="4">
    <source>
        <dbReference type="ARBA" id="ARBA00022692"/>
    </source>
</evidence>
<feature type="transmembrane region" description="Helical" evidence="8">
    <location>
        <begin position="207"/>
        <end position="226"/>
    </location>
</feature>
<dbReference type="Proteomes" id="UP000247591">
    <property type="component" value="Unassembled WGS sequence"/>
</dbReference>
<organism evidence="10 11">
    <name type="scientific">Williamsia limnetica</name>
    <dbReference type="NCBI Taxonomy" id="882452"/>
    <lineage>
        <taxon>Bacteria</taxon>
        <taxon>Bacillati</taxon>
        <taxon>Actinomycetota</taxon>
        <taxon>Actinomycetes</taxon>
        <taxon>Mycobacteriales</taxon>
        <taxon>Nocardiaceae</taxon>
        <taxon>Williamsia</taxon>
    </lineage>
</organism>
<evidence type="ECO:0000256" key="6">
    <source>
        <dbReference type="ARBA" id="ARBA00023136"/>
    </source>
</evidence>
<feature type="region of interest" description="Disordered" evidence="7">
    <location>
        <begin position="685"/>
        <end position="711"/>
    </location>
</feature>
<comment type="subcellular location">
    <subcellularLocation>
        <location evidence="1">Cell membrane</location>
        <topology evidence="1">Multi-pass membrane protein</topology>
    </subcellularLocation>
</comment>
<dbReference type="InterPro" id="IPR004869">
    <property type="entry name" value="MMPL_dom"/>
</dbReference>
<feature type="transmembrane region" description="Helical" evidence="8">
    <location>
        <begin position="175"/>
        <end position="195"/>
    </location>
</feature>
<dbReference type="Gene3D" id="1.20.1640.10">
    <property type="entry name" value="Multidrug efflux transporter AcrB transmembrane domain"/>
    <property type="match status" value="2"/>
</dbReference>
<dbReference type="RefSeq" id="WP_110471495.1">
    <property type="nucleotide sequence ID" value="NZ_QJSP01000013.1"/>
</dbReference>
<feature type="transmembrane region" description="Helical" evidence="8">
    <location>
        <begin position="566"/>
        <end position="588"/>
    </location>
</feature>
<evidence type="ECO:0000313" key="11">
    <source>
        <dbReference type="Proteomes" id="UP000247591"/>
    </source>
</evidence>
<proteinExistence type="inferred from homology"/>
<dbReference type="InterPro" id="IPR000731">
    <property type="entry name" value="SSD"/>
</dbReference>
<dbReference type="AlphaFoldDB" id="A0A318RQV9"/>
<dbReference type="SUPFAM" id="SSF82866">
    <property type="entry name" value="Multidrug efflux transporter AcrB transmembrane domain"/>
    <property type="match status" value="2"/>
</dbReference>
<dbReference type="PANTHER" id="PTHR33406">
    <property type="entry name" value="MEMBRANE PROTEIN MJ1562-RELATED"/>
    <property type="match status" value="1"/>
</dbReference>
<feature type="transmembrane region" description="Helical" evidence="8">
    <location>
        <begin position="636"/>
        <end position="659"/>
    </location>
</feature>
<feature type="transmembrane region" description="Helical" evidence="8">
    <location>
        <begin position="343"/>
        <end position="360"/>
    </location>
</feature>
<evidence type="ECO:0000256" key="3">
    <source>
        <dbReference type="ARBA" id="ARBA00022475"/>
    </source>
</evidence>
<feature type="compositionally biased region" description="Low complexity" evidence="7">
    <location>
        <begin position="698"/>
        <end position="711"/>
    </location>
</feature>
<accession>A0A318RQV9</accession>
<keyword evidence="6 8" id="KW-0472">Membrane</keyword>
<dbReference type="PANTHER" id="PTHR33406:SF11">
    <property type="entry name" value="MEMBRANE PROTEIN SCO6666-RELATED"/>
    <property type="match status" value="1"/>
</dbReference>
<evidence type="ECO:0000256" key="5">
    <source>
        <dbReference type="ARBA" id="ARBA00022989"/>
    </source>
</evidence>
<name>A0A318RQV9_WILLI</name>
<feature type="domain" description="SSD" evidence="9">
    <location>
        <begin position="174"/>
        <end position="303"/>
    </location>
</feature>
<gene>
    <name evidence="10" type="ORF">DFR67_113126</name>
</gene>
<evidence type="ECO:0000256" key="8">
    <source>
        <dbReference type="SAM" id="Phobius"/>
    </source>
</evidence>
<keyword evidence="4 8" id="KW-0812">Transmembrane</keyword>
<keyword evidence="3" id="KW-1003">Cell membrane</keyword>
<feature type="transmembrane region" description="Helical" evidence="8">
    <location>
        <begin position="499"/>
        <end position="518"/>
    </location>
</feature>
<feature type="transmembrane region" description="Helical" evidence="8">
    <location>
        <begin position="252"/>
        <end position="275"/>
    </location>
</feature>